<feature type="non-terminal residue" evidence="2">
    <location>
        <position position="1"/>
    </location>
</feature>
<gene>
    <name evidence="2" type="ORF">EJB05_24649</name>
</gene>
<organism evidence="2 3">
    <name type="scientific">Eragrostis curvula</name>
    <name type="common">weeping love grass</name>
    <dbReference type="NCBI Taxonomy" id="38414"/>
    <lineage>
        <taxon>Eukaryota</taxon>
        <taxon>Viridiplantae</taxon>
        <taxon>Streptophyta</taxon>
        <taxon>Embryophyta</taxon>
        <taxon>Tracheophyta</taxon>
        <taxon>Spermatophyta</taxon>
        <taxon>Magnoliopsida</taxon>
        <taxon>Liliopsida</taxon>
        <taxon>Poales</taxon>
        <taxon>Poaceae</taxon>
        <taxon>PACMAD clade</taxon>
        <taxon>Chloridoideae</taxon>
        <taxon>Eragrostideae</taxon>
        <taxon>Eragrostidinae</taxon>
        <taxon>Eragrostis</taxon>
    </lineage>
</organism>
<accession>A0A5J9VAA1</accession>
<dbReference type="PROSITE" id="PS50053">
    <property type="entry name" value="UBIQUITIN_2"/>
    <property type="match status" value="1"/>
</dbReference>
<name>A0A5J9VAA1_9POAL</name>
<keyword evidence="3" id="KW-1185">Reference proteome</keyword>
<reference evidence="2 3" key="1">
    <citation type="journal article" date="2019" name="Sci. Rep.">
        <title>A high-quality genome of Eragrostis curvula grass provides insights into Poaceae evolution and supports new strategies to enhance forage quality.</title>
        <authorList>
            <person name="Carballo J."/>
            <person name="Santos B.A.C.M."/>
            <person name="Zappacosta D."/>
            <person name="Garbus I."/>
            <person name="Selva J.P."/>
            <person name="Gallo C.A."/>
            <person name="Diaz A."/>
            <person name="Albertini E."/>
            <person name="Caccamo M."/>
            <person name="Echenique V."/>
        </authorList>
    </citation>
    <scope>NUCLEOTIDE SEQUENCE [LARGE SCALE GENOMIC DNA]</scope>
    <source>
        <strain evidence="3">cv. Victoria</strain>
        <tissue evidence="2">Leaf</tissue>
    </source>
</reference>
<evidence type="ECO:0000259" key="1">
    <source>
        <dbReference type="PROSITE" id="PS50053"/>
    </source>
</evidence>
<dbReference type="InterPro" id="IPR029071">
    <property type="entry name" value="Ubiquitin-like_domsf"/>
</dbReference>
<dbReference type="EMBL" id="RWGY01000011">
    <property type="protein sequence ID" value="TVU32886.1"/>
    <property type="molecule type" value="Genomic_DNA"/>
</dbReference>
<dbReference type="CDD" id="cd17039">
    <property type="entry name" value="Ubl_ubiquitin_like"/>
    <property type="match status" value="1"/>
</dbReference>
<dbReference type="OrthoDB" id="696839at2759"/>
<dbReference type="AlphaFoldDB" id="A0A5J9VAA1"/>
<dbReference type="SUPFAM" id="SSF54236">
    <property type="entry name" value="Ubiquitin-like"/>
    <property type="match status" value="1"/>
</dbReference>
<dbReference type="Gene3D" id="3.10.20.90">
    <property type="entry name" value="Phosphatidylinositol 3-kinase Catalytic Subunit, Chain A, domain 1"/>
    <property type="match status" value="1"/>
</dbReference>
<dbReference type="InterPro" id="IPR000626">
    <property type="entry name" value="Ubiquitin-like_dom"/>
</dbReference>
<proteinExistence type="predicted"/>
<comment type="caution">
    <text evidence="2">The sequence shown here is derived from an EMBL/GenBank/DDBJ whole genome shotgun (WGS) entry which is preliminary data.</text>
</comment>
<feature type="non-terminal residue" evidence="2">
    <location>
        <position position="297"/>
    </location>
</feature>
<feature type="domain" description="Ubiquitin-like" evidence="1">
    <location>
        <begin position="182"/>
        <end position="257"/>
    </location>
</feature>
<evidence type="ECO:0000313" key="2">
    <source>
        <dbReference type="EMBL" id="TVU32886.1"/>
    </source>
</evidence>
<dbReference type="Proteomes" id="UP000324897">
    <property type="component" value="Chromosome 1"/>
</dbReference>
<protein>
    <recommendedName>
        <fullName evidence="1">Ubiquitin-like domain-containing protein</fullName>
    </recommendedName>
</protein>
<sequence>MVADLVAVALAWRSVHHQGEEGKERENQVSLLKDIKIMGQDSLCVPSTETALKGEVKKAGKAVHGTSDAKSLTQVCGTEVLMKKYMSSATEKELTESGSHKGETEVYDLETRKDLRNVTCSQFKQATYFAEYNGSLLKGLKGKGISRDASCDCVPSTKTAANESVNKNRQAVQSINDAKSLTQFFVKVNGKVVSMQENLNIRTVKELIESACYKAGVQAYDMYATYGGKPIKDHKAIAFYPIFKDSTVHIRSRGRAGRKVEFDCETFEELMSKNMGKRFHQREVNASEVGESRKKPK</sequence>
<dbReference type="Gramene" id="TVU32886">
    <property type="protein sequence ID" value="TVU32886"/>
    <property type="gene ID" value="EJB05_24649"/>
</dbReference>
<evidence type="ECO:0000313" key="3">
    <source>
        <dbReference type="Proteomes" id="UP000324897"/>
    </source>
</evidence>